<dbReference type="InterPro" id="IPR012337">
    <property type="entry name" value="RNaseH-like_sf"/>
</dbReference>
<protein>
    <submittedName>
        <fullName evidence="3">Reverse transcriptase domain-containing protein</fullName>
    </submittedName>
</protein>
<feature type="region of interest" description="Disordered" evidence="1">
    <location>
        <begin position="146"/>
        <end position="184"/>
    </location>
</feature>
<keyword evidence="3" id="KW-0808">Transferase</keyword>
<dbReference type="GO" id="GO:0015074">
    <property type="term" value="P:DNA integration"/>
    <property type="evidence" value="ECO:0007669"/>
    <property type="project" value="InterPro"/>
</dbReference>
<organism evidence="3">
    <name type="scientific">Tanacetum cinerariifolium</name>
    <name type="common">Dalmatian daisy</name>
    <name type="synonym">Chrysanthemum cinerariifolium</name>
    <dbReference type="NCBI Taxonomy" id="118510"/>
    <lineage>
        <taxon>Eukaryota</taxon>
        <taxon>Viridiplantae</taxon>
        <taxon>Streptophyta</taxon>
        <taxon>Embryophyta</taxon>
        <taxon>Tracheophyta</taxon>
        <taxon>Spermatophyta</taxon>
        <taxon>Magnoliopsida</taxon>
        <taxon>eudicotyledons</taxon>
        <taxon>Gunneridae</taxon>
        <taxon>Pentapetalae</taxon>
        <taxon>asterids</taxon>
        <taxon>campanulids</taxon>
        <taxon>Asterales</taxon>
        <taxon>Asteraceae</taxon>
        <taxon>Asteroideae</taxon>
        <taxon>Anthemideae</taxon>
        <taxon>Anthemidinae</taxon>
        <taxon>Tanacetum</taxon>
    </lineage>
</organism>
<dbReference type="GO" id="GO:0003676">
    <property type="term" value="F:nucleic acid binding"/>
    <property type="evidence" value="ECO:0007669"/>
    <property type="project" value="InterPro"/>
</dbReference>
<evidence type="ECO:0000313" key="3">
    <source>
        <dbReference type="EMBL" id="GEU47557.1"/>
    </source>
</evidence>
<sequence>MGPFPNSKGNKYILVAVDYLSKWVEAKALPTNDARVVVKFLKSLFAQFGTPKAIISDRGTHFCNDQFAKVMSKYRVTRRLSTAYHPQTSGQVEVTNRGLKRILERTVRENHALWTNKLDDALWTFRTAFKTPIDLKELAEYKESLDNSSKEIATSNSNEEKEGPPQDSDIRAGSKERRRAAERGNRSIESLQNFRVIHKCSISPIHAIAPILSTKEPEHSLSMGECEVTSEDESKCDMPIQDQCSSVFTTFSNPLFNNNDDLDSSDYESLPDEDVLTEEFKNYSNPLFDNDEINSEKLDPHCFNVESDFVESLLNLDTFIDSSPKSDFLLKEFSELNAEIADTIVESLPTSLIPVQDNDSQREEIDIVTNTDELLPSSFENDDYDLGEIDVDNPISNSDNELADFNQDDPSFPRPPPEPPDVESFFNLEPDVIAEEISDELNEEECFDPGGEIDVEHDDYFPFMFVIRFFLPYLIFPEVSPLLLSAESEDTIFDPGISV</sequence>
<dbReference type="PANTHER" id="PTHR47266">
    <property type="entry name" value="ENDONUCLEASE-RELATED"/>
    <property type="match status" value="1"/>
</dbReference>
<feature type="domain" description="Integrase catalytic" evidence="2">
    <location>
        <begin position="1"/>
        <end position="148"/>
    </location>
</feature>
<evidence type="ECO:0000259" key="2">
    <source>
        <dbReference type="PROSITE" id="PS50994"/>
    </source>
</evidence>
<dbReference type="EMBL" id="BKCJ010002289">
    <property type="protein sequence ID" value="GEU47557.1"/>
    <property type="molecule type" value="Genomic_DNA"/>
</dbReference>
<dbReference type="InterPro" id="IPR036397">
    <property type="entry name" value="RNaseH_sf"/>
</dbReference>
<dbReference type="GO" id="GO:0003964">
    <property type="term" value="F:RNA-directed DNA polymerase activity"/>
    <property type="evidence" value="ECO:0007669"/>
    <property type="project" value="UniProtKB-KW"/>
</dbReference>
<dbReference type="InterPro" id="IPR052160">
    <property type="entry name" value="Gypsy_RT_Integrase-like"/>
</dbReference>
<name>A0A6L2KFS1_TANCI</name>
<keyword evidence="3" id="KW-0548">Nucleotidyltransferase</keyword>
<evidence type="ECO:0000256" key="1">
    <source>
        <dbReference type="SAM" id="MobiDB-lite"/>
    </source>
</evidence>
<comment type="caution">
    <text evidence="3">The sequence shown here is derived from an EMBL/GenBank/DDBJ whole genome shotgun (WGS) entry which is preliminary data.</text>
</comment>
<dbReference type="SUPFAM" id="SSF53098">
    <property type="entry name" value="Ribonuclease H-like"/>
    <property type="match status" value="1"/>
</dbReference>
<gene>
    <name evidence="3" type="ORF">Tci_019535</name>
</gene>
<dbReference type="PROSITE" id="PS50994">
    <property type="entry name" value="INTEGRASE"/>
    <property type="match status" value="1"/>
</dbReference>
<feature type="compositionally biased region" description="Basic and acidic residues" evidence="1">
    <location>
        <begin position="158"/>
        <end position="184"/>
    </location>
</feature>
<dbReference type="Gene3D" id="3.30.420.10">
    <property type="entry name" value="Ribonuclease H-like superfamily/Ribonuclease H"/>
    <property type="match status" value="1"/>
</dbReference>
<proteinExistence type="predicted"/>
<dbReference type="Pfam" id="PF00665">
    <property type="entry name" value="rve"/>
    <property type="match status" value="1"/>
</dbReference>
<dbReference type="InterPro" id="IPR001584">
    <property type="entry name" value="Integrase_cat-core"/>
</dbReference>
<feature type="compositionally biased region" description="Acidic residues" evidence="1">
    <location>
        <begin position="380"/>
        <end position="391"/>
    </location>
</feature>
<dbReference type="AlphaFoldDB" id="A0A6L2KFS1"/>
<reference evidence="3" key="1">
    <citation type="journal article" date="2019" name="Sci. Rep.">
        <title>Draft genome of Tanacetum cinerariifolium, the natural source of mosquito coil.</title>
        <authorList>
            <person name="Yamashiro T."/>
            <person name="Shiraishi A."/>
            <person name="Satake H."/>
            <person name="Nakayama K."/>
        </authorList>
    </citation>
    <scope>NUCLEOTIDE SEQUENCE</scope>
</reference>
<keyword evidence="3" id="KW-0695">RNA-directed DNA polymerase</keyword>
<feature type="region of interest" description="Disordered" evidence="1">
    <location>
        <begin position="374"/>
        <end position="420"/>
    </location>
</feature>
<accession>A0A6L2KFS1</accession>